<dbReference type="Pfam" id="PF00098">
    <property type="entry name" value="zf-CCHC"/>
    <property type="match status" value="1"/>
</dbReference>
<dbReference type="SUPFAM" id="SSF50630">
    <property type="entry name" value="Acid proteases"/>
    <property type="match status" value="1"/>
</dbReference>
<dbReference type="GO" id="GO:0006508">
    <property type="term" value="P:proteolysis"/>
    <property type="evidence" value="ECO:0007669"/>
    <property type="project" value="UniProtKB-KW"/>
</dbReference>
<keyword evidence="3" id="KW-0808">Transferase</keyword>
<name>A0A1B6LZF3_9HEMI</name>
<dbReference type="InterPro" id="IPR001878">
    <property type="entry name" value="Znf_CCHC"/>
</dbReference>
<dbReference type="GO" id="GO:0008270">
    <property type="term" value="F:zinc ion binding"/>
    <property type="evidence" value="ECO:0007669"/>
    <property type="project" value="UniProtKB-KW"/>
</dbReference>
<dbReference type="PANTHER" id="PTHR37984">
    <property type="entry name" value="PROTEIN CBG26694"/>
    <property type="match status" value="1"/>
</dbReference>
<dbReference type="InterPro" id="IPR036397">
    <property type="entry name" value="RNaseH_sf"/>
</dbReference>
<dbReference type="SMART" id="SM00343">
    <property type="entry name" value="ZnF_C2HC"/>
    <property type="match status" value="1"/>
</dbReference>
<evidence type="ECO:0000256" key="6">
    <source>
        <dbReference type="ARBA" id="ARBA00022750"/>
    </source>
</evidence>
<evidence type="ECO:0000259" key="18">
    <source>
        <dbReference type="PROSITE" id="PS50994"/>
    </source>
</evidence>
<keyword evidence="11" id="KW-0229">DNA integration</keyword>
<dbReference type="Pfam" id="PF17919">
    <property type="entry name" value="RT_RNaseH_2"/>
    <property type="match status" value="1"/>
</dbReference>
<evidence type="ECO:0000256" key="5">
    <source>
        <dbReference type="ARBA" id="ARBA00022722"/>
    </source>
</evidence>
<keyword evidence="15" id="KW-0479">Metal-binding</keyword>
<keyword evidence="2" id="KW-0645">Protease</keyword>
<keyword evidence="15" id="KW-0863">Zinc-finger</keyword>
<dbReference type="InterPro" id="IPR001584">
    <property type="entry name" value="Integrase_cat-core"/>
</dbReference>
<dbReference type="InterPro" id="IPR043128">
    <property type="entry name" value="Rev_trsase/Diguanyl_cyclase"/>
</dbReference>
<keyword evidence="9" id="KW-0460">Magnesium</keyword>
<dbReference type="PROSITE" id="PS50878">
    <property type="entry name" value="RT_POL"/>
    <property type="match status" value="1"/>
</dbReference>
<keyword evidence="14" id="KW-0511">Multifunctional enzyme</keyword>
<dbReference type="GO" id="GO:0003964">
    <property type="term" value="F:RNA-directed DNA polymerase activity"/>
    <property type="evidence" value="ECO:0007669"/>
    <property type="project" value="UniProtKB-KW"/>
</dbReference>
<dbReference type="SUPFAM" id="SSF56672">
    <property type="entry name" value="DNA/RNA polymerases"/>
    <property type="match status" value="1"/>
</dbReference>
<dbReference type="Gene3D" id="4.10.60.10">
    <property type="entry name" value="Zinc finger, CCHC-type"/>
    <property type="match status" value="1"/>
</dbReference>
<proteinExistence type="predicted"/>
<evidence type="ECO:0000259" key="16">
    <source>
        <dbReference type="PROSITE" id="PS50158"/>
    </source>
</evidence>
<keyword evidence="6" id="KW-0064">Aspartyl protease</keyword>
<feature type="domain" description="CCHC-type" evidence="16">
    <location>
        <begin position="405"/>
        <end position="420"/>
    </location>
</feature>
<evidence type="ECO:0000256" key="11">
    <source>
        <dbReference type="ARBA" id="ARBA00022908"/>
    </source>
</evidence>
<evidence type="ECO:0000256" key="15">
    <source>
        <dbReference type="PROSITE-ProRule" id="PRU00047"/>
    </source>
</evidence>
<dbReference type="SUPFAM" id="SSF57756">
    <property type="entry name" value="Retrovirus zinc finger-like domains"/>
    <property type="match status" value="1"/>
</dbReference>
<dbReference type="CDD" id="cd09274">
    <property type="entry name" value="RNase_HI_RT_Ty3"/>
    <property type="match status" value="1"/>
</dbReference>
<dbReference type="GO" id="GO:0015074">
    <property type="term" value="P:DNA integration"/>
    <property type="evidence" value="ECO:0007669"/>
    <property type="project" value="UniProtKB-KW"/>
</dbReference>
<dbReference type="Gene3D" id="3.30.420.10">
    <property type="entry name" value="Ribonuclease H-like superfamily/Ribonuclease H"/>
    <property type="match status" value="1"/>
</dbReference>
<feature type="domain" description="Integrase catalytic" evidence="18">
    <location>
        <begin position="1287"/>
        <end position="1445"/>
    </location>
</feature>
<keyword evidence="4" id="KW-0548">Nucleotidyltransferase</keyword>
<gene>
    <name evidence="19" type="ORF">g.44187</name>
</gene>
<evidence type="ECO:0000256" key="10">
    <source>
        <dbReference type="ARBA" id="ARBA00022884"/>
    </source>
</evidence>
<evidence type="ECO:0000256" key="13">
    <source>
        <dbReference type="ARBA" id="ARBA00023125"/>
    </source>
</evidence>
<keyword evidence="7" id="KW-0255">Endonuclease</keyword>
<dbReference type="GO" id="GO:0004519">
    <property type="term" value="F:endonuclease activity"/>
    <property type="evidence" value="ECO:0007669"/>
    <property type="project" value="UniProtKB-KW"/>
</dbReference>
<evidence type="ECO:0000256" key="4">
    <source>
        <dbReference type="ARBA" id="ARBA00022695"/>
    </source>
</evidence>
<dbReference type="InterPro" id="IPR041588">
    <property type="entry name" value="Integrase_H2C2"/>
</dbReference>
<dbReference type="EC" id="2.7.7.49" evidence="1"/>
<keyword evidence="5" id="KW-0540">Nuclease</keyword>
<dbReference type="CDD" id="cd00303">
    <property type="entry name" value="retropepsin_like"/>
    <property type="match status" value="1"/>
</dbReference>
<keyword evidence="10" id="KW-0694">RNA-binding</keyword>
<keyword evidence="15" id="KW-0862">Zinc</keyword>
<dbReference type="CDD" id="cd01647">
    <property type="entry name" value="RT_LTR"/>
    <property type="match status" value="1"/>
</dbReference>
<keyword evidence="12" id="KW-0695">RNA-directed DNA polymerase</keyword>
<evidence type="ECO:0000313" key="19">
    <source>
        <dbReference type="EMBL" id="JAT29025.1"/>
    </source>
</evidence>
<dbReference type="Pfam" id="PF17921">
    <property type="entry name" value="Integrase_H2C2"/>
    <property type="match status" value="1"/>
</dbReference>
<dbReference type="Gene3D" id="1.10.340.70">
    <property type="match status" value="1"/>
</dbReference>
<accession>A0A1B6LZF3</accession>
<dbReference type="FunFam" id="3.10.20.370:FF:000001">
    <property type="entry name" value="Retrovirus-related Pol polyprotein from transposon 17.6-like protein"/>
    <property type="match status" value="1"/>
</dbReference>
<dbReference type="GO" id="GO:0042575">
    <property type="term" value="C:DNA polymerase complex"/>
    <property type="evidence" value="ECO:0007669"/>
    <property type="project" value="UniProtKB-ARBA"/>
</dbReference>
<dbReference type="EMBL" id="GEBQ01010952">
    <property type="protein sequence ID" value="JAT29025.1"/>
    <property type="molecule type" value="Transcribed_RNA"/>
</dbReference>
<dbReference type="InterPro" id="IPR050951">
    <property type="entry name" value="Retrovirus_Pol_polyprotein"/>
</dbReference>
<dbReference type="Gene3D" id="3.10.10.10">
    <property type="entry name" value="HIV Type 1 Reverse Transcriptase, subunit A, domain 1"/>
    <property type="match status" value="1"/>
</dbReference>
<reference evidence="19" key="1">
    <citation type="submission" date="2015-11" db="EMBL/GenBank/DDBJ databases">
        <title>De novo transcriptome assembly of four potential Pierce s Disease insect vectors from Arizona vineyards.</title>
        <authorList>
            <person name="Tassone E.E."/>
        </authorList>
    </citation>
    <scope>NUCLEOTIDE SEQUENCE</scope>
</reference>
<evidence type="ECO:0000256" key="1">
    <source>
        <dbReference type="ARBA" id="ARBA00012493"/>
    </source>
</evidence>
<keyword evidence="8" id="KW-0378">Hydrolase</keyword>
<dbReference type="GO" id="GO:0003677">
    <property type="term" value="F:DNA binding"/>
    <property type="evidence" value="ECO:0007669"/>
    <property type="project" value="UniProtKB-KW"/>
</dbReference>
<evidence type="ECO:0000256" key="12">
    <source>
        <dbReference type="ARBA" id="ARBA00022918"/>
    </source>
</evidence>
<dbReference type="Gene3D" id="2.40.70.10">
    <property type="entry name" value="Acid Proteases"/>
    <property type="match status" value="1"/>
</dbReference>
<dbReference type="PROSITE" id="PS50158">
    <property type="entry name" value="ZF_CCHC"/>
    <property type="match status" value="1"/>
</dbReference>
<evidence type="ECO:0000256" key="3">
    <source>
        <dbReference type="ARBA" id="ARBA00022679"/>
    </source>
</evidence>
<evidence type="ECO:0000256" key="2">
    <source>
        <dbReference type="ARBA" id="ARBA00022670"/>
    </source>
</evidence>
<evidence type="ECO:0000256" key="9">
    <source>
        <dbReference type="ARBA" id="ARBA00022842"/>
    </source>
</evidence>
<dbReference type="InterPro" id="IPR021109">
    <property type="entry name" value="Peptidase_aspartic_dom_sf"/>
</dbReference>
<sequence>MKSAHVELLTKGELLYEVRIRGSEAEDNEKVVDLRKRLRGLLKLKVKASAANGKEWVNANNDLAYLRNEVDLLKNKIDEALAENSVVDIVRCDVRLSHLNLRMSVLKRLFKLDEKSLALIEKISEIITSIKASVDDSGVTPAAMEAVEDSILQGSEVEDEMECRLNKTQNQTSEFSGLPEMANKPRQGECLYNKLPNPVEKYLKNFKITNGFNVPELLEFMKVMNKLRDETALSETEVINISIGYAQGPLYNKLLESKQCEIDLNTVLKGLLDYFLPIGHREKLLRDLVNRPQKDGEKLSEYIYHVREHAKLLMCNYSEYELVELIKIGIAPSVRARLVFCENPRSFLDLDRLCIHEQNVQYEDSQRSTVRSNFGFRGYNQNITSKQEDITSKPTHLTSNATEVRKCFVCGKEGHLARNCFQRNKSPPLPPRFQKNPQQPKKLVRWEEFNRTQNVTGRNSSRINIKQINTKEARCYRKGQWYNNEELRKIEVNNNLKNKNIVCKLPVIQMDFGNDVKEKVLIDTGSSVSLVNEQFYNKLVSNKLASKLNKTLVKCASADNSEIELEGECLVKVKIENFTWKLKFIVAKKLAWNVIIGANFIKKSGLILDLKNDQCYFDFKPNVKIELFQNLTTLSNHVNQDVKIGCNKAVEGVNKLLKDFPRVFSDKIGRALDFEIDLQVSDPDPVRLKPYPLPPPKLAELRKILDDLLEQDIIRPSMSNYSSPTFLVSKPGTDKYRMVINYSKLNGKLKRIEHPIGDVSECYHYLQGSSYFTVLDLTQSFYQLKLSDRCKHFTGFVTPFASYEFQRVPYGLHVGSGIMSSLLNQVLDGLKFKCAMNFVDDIIVYSPTLEQHLEDLRAVVSRLDQHGLTVNPNKVSFVRKEIKFLGHLISKNQIKIDPDRTTAITEAKPPTDAKAVSRFIGAVSYFSKFIPGYADTAACLNELRKKSKGFEWTEECQRSFEKLKASVTNPPTLAIPDYSQKFILATDASNKAAGSCLMQQVNGQSKPVAYFSKKFSEAEQRDLTVYEKEALSMVWSINKFRSYLEVQEFELVTDNSALYWVLGNFRKLGKLARWVATILSLPFHIRHVRSKDNQVADFLSRLYDSRAAGKEEVSELNDFNEDPVYCTSRSSRVKMRRDKKPEQTNRDKREDLEIRCVNNVKEFPLAFTDFKTHQEKDDEIVEIMNSINRKDNNEKFYVNKGIVMYRSKPNVLGRVYLPKDLVDMVFKFFHNSFAGCHMGQFKTIKKICGLFYRPNLAQEVKGKVKACELCLMGKTGRKYNGPLISSVSERPMDKLYIDIFGPLTRSNSGNNNILIVLDDHSKYVWLFALRNAKSVSVINVLENVVFRNFSYCKNIVSDNAKVFKSTEFKTFLFNRGVNHQFITPYVPRANKSERQLKTLKGILKMYFHDRQTKWDGNLSEVQVAINCSVSEATGMTPFESMFGYKPNYSLTNCWDLNKLVGEGGSNEDVTKRFETAMLNLKKSIAHNRAKNVYSDKNSKHPFLVGSVVYLKTYDLSKKAEKFQAKLNLCYRGPYKLVYKLTDVTFIIQDVQNPVVYKKAHISQLKLKP</sequence>
<dbReference type="Pfam" id="PF00078">
    <property type="entry name" value="RVT_1"/>
    <property type="match status" value="1"/>
</dbReference>
<dbReference type="InterPro" id="IPR036875">
    <property type="entry name" value="Znf_CCHC_sf"/>
</dbReference>
<evidence type="ECO:0000256" key="14">
    <source>
        <dbReference type="ARBA" id="ARBA00023268"/>
    </source>
</evidence>
<dbReference type="PROSITE" id="PS50994">
    <property type="entry name" value="INTEGRASE"/>
    <property type="match status" value="1"/>
</dbReference>
<keyword evidence="13" id="KW-0238">DNA-binding</keyword>
<organism evidence="19">
    <name type="scientific">Graphocephala atropunctata</name>
    <dbReference type="NCBI Taxonomy" id="36148"/>
    <lineage>
        <taxon>Eukaryota</taxon>
        <taxon>Metazoa</taxon>
        <taxon>Ecdysozoa</taxon>
        <taxon>Arthropoda</taxon>
        <taxon>Hexapoda</taxon>
        <taxon>Insecta</taxon>
        <taxon>Pterygota</taxon>
        <taxon>Neoptera</taxon>
        <taxon>Paraneoptera</taxon>
        <taxon>Hemiptera</taxon>
        <taxon>Auchenorrhyncha</taxon>
        <taxon>Membracoidea</taxon>
        <taxon>Cicadellidae</taxon>
        <taxon>Cicadellinae</taxon>
        <taxon>Cicadellini</taxon>
        <taxon>Graphocephala</taxon>
    </lineage>
</organism>
<protein>
    <recommendedName>
        <fullName evidence="1">RNA-directed DNA polymerase</fullName>
        <ecNumber evidence="1">2.7.7.49</ecNumber>
    </recommendedName>
</protein>
<dbReference type="PROSITE" id="PS00141">
    <property type="entry name" value="ASP_PROTEASE"/>
    <property type="match status" value="1"/>
</dbReference>
<dbReference type="InterPro" id="IPR000477">
    <property type="entry name" value="RT_dom"/>
</dbReference>
<evidence type="ECO:0000256" key="7">
    <source>
        <dbReference type="ARBA" id="ARBA00022759"/>
    </source>
</evidence>
<dbReference type="Gene3D" id="3.30.70.270">
    <property type="match status" value="2"/>
</dbReference>
<dbReference type="GO" id="GO:0004190">
    <property type="term" value="F:aspartic-type endopeptidase activity"/>
    <property type="evidence" value="ECO:0007669"/>
    <property type="project" value="UniProtKB-KW"/>
</dbReference>
<dbReference type="FunFam" id="3.30.70.270:FF:000020">
    <property type="entry name" value="Transposon Tf2-6 polyprotein-like Protein"/>
    <property type="match status" value="1"/>
</dbReference>
<dbReference type="GO" id="GO:0003723">
    <property type="term" value="F:RNA binding"/>
    <property type="evidence" value="ECO:0007669"/>
    <property type="project" value="UniProtKB-KW"/>
</dbReference>
<evidence type="ECO:0000259" key="17">
    <source>
        <dbReference type="PROSITE" id="PS50878"/>
    </source>
</evidence>
<dbReference type="InterPro" id="IPR012337">
    <property type="entry name" value="RNaseH-like_sf"/>
</dbReference>
<feature type="domain" description="Reverse transcriptase" evidence="17">
    <location>
        <begin position="709"/>
        <end position="889"/>
    </location>
</feature>
<dbReference type="SUPFAM" id="SSF53098">
    <property type="entry name" value="Ribonuclease H-like"/>
    <property type="match status" value="1"/>
</dbReference>
<dbReference type="InterPro" id="IPR043502">
    <property type="entry name" value="DNA/RNA_pol_sf"/>
</dbReference>
<dbReference type="PANTHER" id="PTHR37984:SF5">
    <property type="entry name" value="PROTEIN NYNRIN-LIKE"/>
    <property type="match status" value="1"/>
</dbReference>
<dbReference type="InterPro" id="IPR001969">
    <property type="entry name" value="Aspartic_peptidase_AS"/>
</dbReference>
<evidence type="ECO:0000256" key="8">
    <source>
        <dbReference type="ARBA" id="ARBA00022801"/>
    </source>
</evidence>
<dbReference type="Pfam" id="PF00665">
    <property type="entry name" value="rve"/>
    <property type="match status" value="1"/>
</dbReference>
<dbReference type="InterPro" id="IPR041577">
    <property type="entry name" value="RT_RNaseH_2"/>
</dbReference>